<dbReference type="EMBL" id="JANPWB010000006">
    <property type="protein sequence ID" value="KAJ1181239.1"/>
    <property type="molecule type" value="Genomic_DNA"/>
</dbReference>
<dbReference type="AlphaFoldDB" id="A0AAV7TZJ1"/>
<evidence type="ECO:0000313" key="2">
    <source>
        <dbReference type="EMBL" id="KAJ1181239.1"/>
    </source>
</evidence>
<sequence>MLRESCAQVGVARSRRRRDGTAAIAQGRGLRLLVPHAEPGEEREGAQPPWPLAGVPRLDAEERGTPLILDGAPRPG</sequence>
<gene>
    <name evidence="2" type="ORF">NDU88_006447</name>
</gene>
<dbReference type="Proteomes" id="UP001066276">
    <property type="component" value="Chromosome 3_2"/>
</dbReference>
<reference evidence="2" key="1">
    <citation type="journal article" date="2022" name="bioRxiv">
        <title>Sequencing and chromosome-scale assembly of the giantPleurodeles waltlgenome.</title>
        <authorList>
            <person name="Brown T."/>
            <person name="Elewa A."/>
            <person name="Iarovenko S."/>
            <person name="Subramanian E."/>
            <person name="Araus A.J."/>
            <person name="Petzold A."/>
            <person name="Susuki M."/>
            <person name="Suzuki K.-i.T."/>
            <person name="Hayashi T."/>
            <person name="Toyoda A."/>
            <person name="Oliveira C."/>
            <person name="Osipova E."/>
            <person name="Leigh N.D."/>
            <person name="Simon A."/>
            <person name="Yun M.H."/>
        </authorList>
    </citation>
    <scope>NUCLEOTIDE SEQUENCE</scope>
    <source>
        <strain evidence="2">20211129_DDA</strain>
        <tissue evidence="2">Liver</tissue>
    </source>
</reference>
<accession>A0AAV7TZJ1</accession>
<evidence type="ECO:0000313" key="3">
    <source>
        <dbReference type="Proteomes" id="UP001066276"/>
    </source>
</evidence>
<evidence type="ECO:0000256" key="1">
    <source>
        <dbReference type="SAM" id="MobiDB-lite"/>
    </source>
</evidence>
<proteinExistence type="predicted"/>
<protein>
    <submittedName>
        <fullName evidence="2">Uncharacterized protein</fullName>
    </submittedName>
</protein>
<name>A0AAV7TZJ1_PLEWA</name>
<keyword evidence="3" id="KW-1185">Reference proteome</keyword>
<feature type="region of interest" description="Disordered" evidence="1">
    <location>
        <begin position="1"/>
        <end position="23"/>
    </location>
</feature>
<organism evidence="2 3">
    <name type="scientific">Pleurodeles waltl</name>
    <name type="common">Iberian ribbed newt</name>
    <dbReference type="NCBI Taxonomy" id="8319"/>
    <lineage>
        <taxon>Eukaryota</taxon>
        <taxon>Metazoa</taxon>
        <taxon>Chordata</taxon>
        <taxon>Craniata</taxon>
        <taxon>Vertebrata</taxon>
        <taxon>Euteleostomi</taxon>
        <taxon>Amphibia</taxon>
        <taxon>Batrachia</taxon>
        <taxon>Caudata</taxon>
        <taxon>Salamandroidea</taxon>
        <taxon>Salamandridae</taxon>
        <taxon>Pleurodelinae</taxon>
        <taxon>Pleurodeles</taxon>
    </lineage>
</organism>
<feature type="region of interest" description="Disordered" evidence="1">
    <location>
        <begin position="37"/>
        <end position="76"/>
    </location>
</feature>
<comment type="caution">
    <text evidence="2">The sequence shown here is derived from an EMBL/GenBank/DDBJ whole genome shotgun (WGS) entry which is preliminary data.</text>
</comment>